<dbReference type="GO" id="GO:0000160">
    <property type="term" value="P:phosphorelay signal transduction system"/>
    <property type="evidence" value="ECO:0007669"/>
    <property type="project" value="InterPro"/>
</dbReference>
<dbReference type="RefSeq" id="WP_188718919.1">
    <property type="nucleotide sequence ID" value="NZ_BMIF01000001.1"/>
</dbReference>
<dbReference type="InterPro" id="IPR001789">
    <property type="entry name" value="Sig_transdc_resp-reg_receiver"/>
</dbReference>
<dbReference type="Proteomes" id="UP000636264">
    <property type="component" value="Unassembled WGS sequence"/>
</dbReference>
<dbReference type="AlphaFoldDB" id="A0A916VXH2"/>
<dbReference type="SUPFAM" id="SSF46894">
    <property type="entry name" value="C-terminal effector domain of the bipartite response regulators"/>
    <property type="match status" value="1"/>
</dbReference>
<feature type="domain" description="Response regulatory" evidence="5">
    <location>
        <begin position="3"/>
        <end position="120"/>
    </location>
</feature>
<evidence type="ECO:0000313" key="7">
    <source>
        <dbReference type="Proteomes" id="UP000636264"/>
    </source>
</evidence>
<dbReference type="Pfam" id="PF00072">
    <property type="entry name" value="Response_reg"/>
    <property type="match status" value="1"/>
</dbReference>
<evidence type="ECO:0000256" key="1">
    <source>
        <dbReference type="ARBA" id="ARBA00022553"/>
    </source>
</evidence>
<dbReference type="InterPro" id="IPR036388">
    <property type="entry name" value="WH-like_DNA-bd_sf"/>
</dbReference>
<dbReference type="SMART" id="SM00448">
    <property type="entry name" value="REC"/>
    <property type="match status" value="1"/>
</dbReference>
<dbReference type="GO" id="GO:0003677">
    <property type="term" value="F:DNA binding"/>
    <property type="evidence" value="ECO:0007669"/>
    <property type="project" value="UniProtKB-KW"/>
</dbReference>
<dbReference type="InterPro" id="IPR058245">
    <property type="entry name" value="NreC/VraR/RcsB-like_REC"/>
</dbReference>
<feature type="domain" description="HTH luxR-type" evidence="4">
    <location>
        <begin position="142"/>
        <end position="207"/>
    </location>
</feature>
<reference evidence="6" key="1">
    <citation type="journal article" date="2014" name="Int. J. Syst. Evol. Microbiol.">
        <title>Complete genome sequence of Corynebacterium casei LMG S-19264T (=DSM 44701T), isolated from a smear-ripened cheese.</title>
        <authorList>
            <consortium name="US DOE Joint Genome Institute (JGI-PGF)"/>
            <person name="Walter F."/>
            <person name="Albersmeier A."/>
            <person name="Kalinowski J."/>
            <person name="Ruckert C."/>
        </authorList>
    </citation>
    <scope>NUCLEOTIDE SEQUENCE</scope>
    <source>
        <strain evidence="6">CGMCC 1.15320</strain>
    </source>
</reference>
<accession>A0A916VXH2</accession>
<reference evidence="6" key="2">
    <citation type="submission" date="2020-09" db="EMBL/GenBank/DDBJ databases">
        <authorList>
            <person name="Sun Q."/>
            <person name="Zhou Y."/>
        </authorList>
    </citation>
    <scope>NUCLEOTIDE SEQUENCE</scope>
    <source>
        <strain evidence="6">CGMCC 1.15320</strain>
    </source>
</reference>
<dbReference type="InterPro" id="IPR016032">
    <property type="entry name" value="Sig_transdc_resp-reg_C-effctor"/>
</dbReference>
<dbReference type="PANTHER" id="PTHR43214">
    <property type="entry name" value="TWO-COMPONENT RESPONSE REGULATOR"/>
    <property type="match status" value="1"/>
</dbReference>
<gene>
    <name evidence="6" type="primary">elmR</name>
    <name evidence="6" type="ORF">GCM10011385_00370</name>
</gene>
<dbReference type="PRINTS" id="PR00038">
    <property type="entry name" value="HTHLUXR"/>
</dbReference>
<name>A0A916VXH2_9HYPH</name>
<protein>
    <submittedName>
        <fullName evidence="6">DNA-binding response regulator</fullName>
    </submittedName>
</protein>
<organism evidence="6 7">
    <name type="scientific">Nitratireductor aestuarii</name>
    <dbReference type="NCBI Taxonomy" id="1735103"/>
    <lineage>
        <taxon>Bacteria</taxon>
        <taxon>Pseudomonadati</taxon>
        <taxon>Pseudomonadota</taxon>
        <taxon>Alphaproteobacteria</taxon>
        <taxon>Hyphomicrobiales</taxon>
        <taxon>Phyllobacteriaceae</taxon>
        <taxon>Nitratireductor</taxon>
    </lineage>
</organism>
<keyword evidence="2 6" id="KW-0238">DNA-binding</keyword>
<evidence type="ECO:0000313" key="6">
    <source>
        <dbReference type="EMBL" id="GGA51056.1"/>
    </source>
</evidence>
<dbReference type="GO" id="GO:0006355">
    <property type="term" value="P:regulation of DNA-templated transcription"/>
    <property type="evidence" value="ECO:0007669"/>
    <property type="project" value="InterPro"/>
</dbReference>
<proteinExistence type="predicted"/>
<feature type="modified residue" description="4-aspartylphosphate" evidence="3">
    <location>
        <position position="53"/>
    </location>
</feature>
<dbReference type="SMART" id="SM00421">
    <property type="entry name" value="HTH_LUXR"/>
    <property type="match status" value="1"/>
</dbReference>
<dbReference type="SUPFAM" id="SSF52172">
    <property type="entry name" value="CheY-like"/>
    <property type="match status" value="1"/>
</dbReference>
<evidence type="ECO:0000259" key="4">
    <source>
        <dbReference type="PROSITE" id="PS50043"/>
    </source>
</evidence>
<dbReference type="Gene3D" id="1.10.10.10">
    <property type="entry name" value="Winged helix-like DNA-binding domain superfamily/Winged helix DNA-binding domain"/>
    <property type="match status" value="1"/>
</dbReference>
<dbReference type="CDD" id="cd06170">
    <property type="entry name" value="LuxR_C_like"/>
    <property type="match status" value="1"/>
</dbReference>
<dbReference type="PANTHER" id="PTHR43214:SF43">
    <property type="entry name" value="TWO-COMPONENT RESPONSE REGULATOR"/>
    <property type="match status" value="1"/>
</dbReference>
<dbReference type="InterPro" id="IPR000792">
    <property type="entry name" value="Tscrpt_reg_LuxR_C"/>
</dbReference>
<keyword evidence="7" id="KW-1185">Reference proteome</keyword>
<sequence>MSRVLLVDDHPIVLQGCRRILEDAGVAEVLEASSATSGYRTFLRSRPETVIVDLALNGNRLGGLDLIRRMRRHDARVPILVLSMHTDPHIVSRALESGATGYVLKEAGPRDLLAAFQSVRAGKPYLNHEIAVQIAMLGSRRDGGPYGNLSPRELQMLTLLADGKTYGEIADSLSVSYKTVANSCSLLKEKLGARNLPELIRMAIQYVSDSPENISGTRPSLAAG</sequence>
<dbReference type="InterPro" id="IPR039420">
    <property type="entry name" value="WalR-like"/>
</dbReference>
<keyword evidence="1 3" id="KW-0597">Phosphoprotein</keyword>
<evidence type="ECO:0000256" key="2">
    <source>
        <dbReference type="ARBA" id="ARBA00023125"/>
    </source>
</evidence>
<dbReference type="PROSITE" id="PS50110">
    <property type="entry name" value="RESPONSE_REGULATORY"/>
    <property type="match status" value="1"/>
</dbReference>
<evidence type="ECO:0000256" key="3">
    <source>
        <dbReference type="PROSITE-ProRule" id="PRU00169"/>
    </source>
</evidence>
<evidence type="ECO:0000259" key="5">
    <source>
        <dbReference type="PROSITE" id="PS50110"/>
    </source>
</evidence>
<comment type="caution">
    <text evidence="6">The sequence shown here is derived from an EMBL/GenBank/DDBJ whole genome shotgun (WGS) entry which is preliminary data.</text>
</comment>
<dbReference type="InterPro" id="IPR011006">
    <property type="entry name" value="CheY-like_superfamily"/>
</dbReference>
<dbReference type="PROSITE" id="PS50043">
    <property type="entry name" value="HTH_LUXR_2"/>
    <property type="match status" value="1"/>
</dbReference>
<dbReference type="Gene3D" id="3.40.50.2300">
    <property type="match status" value="1"/>
</dbReference>
<dbReference type="EMBL" id="BMIF01000001">
    <property type="protein sequence ID" value="GGA51056.1"/>
    <property type="molecule type" value="Genomic_DNA"/>
</dbReference>
<dbReference type="Pfam" id="PF00196">
    <property type="entry name" value="GerE"/>
    <property type="match status" value="1"/>
</dbReference>
<dbReference type="CDD" id="cd17535">
    <property type="entry name" value="REC_NarL-like"/>
    <property type="match status" value="1"/>
</dbReference>